<reference evidence="1" key="1">
    <citation type="journal article" date="2021" name="Nat. Commun.">
        <title>Genetic determinants of endophytism in the Arabidopsis root mycobiome.</title>
        <authorList>
            <person name="Mesny F."/>
            <person name="Miyauchi S."/>
            <person name="Thiergart T."/>
            <person name="Pickel B."/>
            <person name="Atanasova L."/>
            <person name="Karlsson M."/>
            <person name="Huettel B."/>
            <person name="Barry K.W."/>
            <person name="Haridas S."/>
            <person name="Chen C."/>
            <person name="Bauer D."/>
            <person name="Andreopoulos W."/>
            <person name="Pangilinan J."/>
            <person name="LaButti K."/>
            <person name="Riley R."/>
            <person name="Lipzen A."/>
            <person name="Clum A."/>
            <person name="Drula E."/>
            <person name="Henrissat B."/>
            <person name="Kohler A."/>
            <person name="Grigoriev I.V."/>
            <person name="Martin F.M."/>
            <person name="Hacquard S."/>
        </authorList>
    </citation>
    <scope>NUCLEOTIDE SEQUENCE</scope>
    <source>
        <strain evidence="1">MPI-CAGE-AT-0147</strain>
    </source>
</reference>
<evidence type="ECO:0000313" key="2">
    <source>
        <dbReference type="Proteomes" id="UP000738349"/>
    </source>
</evidence>
<evidence type="ECO:0000313" key="1">
    <source>
        <dbReference type="EMBL" id="KAH7142084.1"/>
    </source>
</evidence>
<accession>A0A9P9EQS2</accession>
<dbReference type="EMBL" id="JAGMUV010000010">
    <property type="protein sequence ID" value="KAH7142084.1"/>
    <property type="molecule type" value="Genomic_DNA"/>
</dbReference>
<name>A0A9P9EQS2_9HYPO</name>
<keyword evidence="2" id="KW-1185">Reference proteome</keyword>
<dbReference type="AlphaFoldDB" id="A0A9P9EQS2"/>
<proteinExistence type="predicted"/>
<feature type="non-terminal residue" evidence="1">
    <location>
        <position position="1"/>
    </location>
</feature>
<organism evidence="1 2">
    <name type="scientific">Dactylonectria macrodidyma</name>
    <dbReference type="NCBI Taxonomy" id="307937"/>
    <lineage>
        <taxon>Eukaryota</taxon>
        <taxon>Fungi</taxon>
        <taxon>Dikarya</taxon>
        <taxon>Ascomycota</taxon>
        <taxon>Pezizomycotina</taxon>
        <taxon>Sordariomycetes</taxon>
        <taxon>Hypocreomycetidae</taxon>
        <taxon>Hypocreales</taxon>
        <taxon>Nectriaceae</taxon>
        <taxon>Dactylonectria</taxon>
    </lineage>
</organism>
<dbReference type="Proteomes" id="UP000738349">
    <property type="component" value="Unassembled WGS sequence"/>
</dbReference>
<protein>
    <submittedName>
        <fullName evidence="1">Uncharacterized protein</fullName>
    </submittedName>
</protein>
<comment type="caution">
    <text evidence="1">The sequence shown here is derived from an EMBL/GenBank/DDBJ whole genome shotgun (WGS) entry which is preliminary data.</text>
</comment>
<sequence>LSLHKLACDYAQAWNLHRADAKDGALHNLLGRPISDDDRRSFWDLVHLDDSIMYFLVRARLWFITADFFNFIDPTNSQQVGPDILDKTHEMCGKIEELYSEWGIIKDYNDLLRGTNRDLKASWLTAEVALLGPITMVCMLRRATALVRGTAELGDVDAEIAKNPTVQKASRRMLKAASYFLDMHPSMCTVSSFFNILRIDLPYTYVARNIMQAADQSQVKEDKMLLDNIAKVLGAISQEIVALKPLAWATYRLNFALEFGG</sequence>
<dbReference type="OrthoDB" id="5103293at2759"/>
<gene>
    <name evidence="1" type="ORF">EDB81DRAFT_654139</name>
</gene>